<evidence type="ECO:0000256" key="1">
    <source>
        <dbReference type="SAM" id="SignalP"/>
    </source>
</evidence>
<gene>
    <name evidence="2" type="ORF">Tco_0803428</name>
</gene>
<feature type="signal peptide" evidence="1">
    <location>
        <begin position="1"/>
        <end position="23"/>
    </location>
</feature>
<keyword evidence="1" id="KW-0732">Signal</keyword>
<dbReference type="Proteomes" id="UP001151760">
    <property type="component" value="Unassembled WGS sequence"/>
</dbReference>
<proteinExistence type="predicted"/>
<dbReference type="EMBL" id="BQNB010011888">
    <property type="protein sequence ID" value="GJS96460.1"/>
    <property type="molecule type" value="Genomic_DNA"/>
</dbReference>
<keyword evidence="3" id="KW-1185">Reference proteome</keyword>
<evidence type="ECO:0000313" key="2">
    <source>
        <dbReference type="EMBL" id="GJS96460.1"/>
    </source>
</evidence>
<protein>
    <recommendedName>
        <fullName evidence="4">Secreted protein</fullName>
    </recommendedName>
</protein>
<accession>A0ABQ5A5R0</accession>
<name>A0ABQ5A5R0_9ASTR</name>
<reference evidence="2" key="1">
    <citation type="journal article" date="2022" name="Int. J. Mol. Sci.">
        <title>Draft Genome of Tanacetum Coccineum: Genomic Comparison of Closely Related Tanacetum-Family Plants.</title>
        <authorList>
            <person name="Yamashiro T."/>
            <person name="Shiraishi A."/>
            <person name="Nakayama K."/>
            <person name="Satake H."/>
        </authorList>
    </citation>
    <scope>NUCLEOTIDE SEQUENCE</scope>
</reference>
<reference evidence="2" key="2">
    <citation type="submission" date="2022-01" db="EMBL/GenBank/DDBJ databases">
        <authorList>
            <person name="Yamashiro T."/>
            <person name="Shiraishi A."/>
            <person name="Satake H."/>
            <person name="Nakayama K."/>
        </authorList>
    </citation>
    <scope>NUCLEOTIDE SEQUENCE</scope>
</reference>
<comment type="caution">
    <text evidence="2">The sequence shown here is derived from an EMBL/GenBank/DDBJ whole genome shotgun (WGS) entry which is preliminary data.</text>
</comment>
<sequence length="129" mass="14932">MIESQHIKHFLSLLLLFFIVADSLKGPLLVLRVFFVSESTSSLKNLLSLLTPWRTYSSSTPEVEALFITRFFLQPFKCKRYFLSTFALDYFGIFLDGHLWTLRLSIGSSRDCDVSLSIFNRRVTFALHV</sequence>
<evidence type="ECO:0008006" key="4">
    <source>
        <dbReference type="Google" id="ProtNLM"/>
    </source>
</evidence>
<organism evidence="2 3">
    <name type="scientific">Tanacetum coccineum</name>
    <dbReference type="NCBI Taxonomy" id="301880"/>
    <lineage>
        <taxon>Eukaryota</taxon>
        <taxon>Viridiplantae</taxon>
        <taxon>Streptophyta</taxon>
        <taxon>Embryophyta</taxon>
        <taxon>Tracheophyta</taxon>
        <taxon>Spermatophyta</taxon>
        <taxon>Magnoliopsida</taxon>
        <taxon>eudicotyledons</taxon>
        <taxon>Gunneridae</taxon>
        <taxon>Pentapetalae</taxon>
        <taxon>asterids</taxon>
        <taxon>campanulids</taxon>
        <taxon>Asterales</taxon>
        <taxon>Asteraceae</taxon>
        <taxon>Asteroideae</taxon>
        <taxon>Anthemideae</taxon>
        <taxon>Anthemidinae</taxon>
        <taxon>Tanacetum</taxon>
    </lineage>
</organism>
<evidence type="ECO:0000313" key="3">
    <source>
        <dbReference type="Proteomes" id="UP001151760"/>
    </source>
</evidence>
<feature type="chain" id="PRO_5046220419" description="Secreted protein" evidence="1">
    <location>
        <begin position="24"/>
        <end position="129"/>
    </location>
</feature>